<dbReference type="PANTHER" id="PTHR21435">
    <property type="entry name" value="MITOCHONDRIAL IMPORT INNER MEMBRANE TRANSLOCASE SUBUNIT TIM29"/>
    <property type="match status" value="1"/>
</dbReference>
<gene>
    <name evidence="2" type="primary">LOC101239883</name>
</gene>
<evidence type="ECO:0000313" key="2">
    <source>
        <dbReference type="RefSeq" id="XP_065666592.1"/>
    </source>
</evidence>
<dbReference type="Pfam" id="PF10171">
    <property type="entry name" value="Tim29"/>
    <property type="match status" value="1"/>
</dbReference>
<proteinExistence type="predicted"/>
<reference evidence="2" key="1">
    <citation type="submission" date="2025-08" db="UniProtKB">
        <authorList>
            <consortium name="RefSeq"/>
        </authorList>
    </citation>
    <scope>IDENTIFICATION</scope>
</reference>
<dbReference type="Proteomes" id="UP001652625">
    <property type="component" value="Chromosome 11"/>
</dbReference>
<sequence length="187" mass="22532">MTILGRVRKINYALFPQFESLKQGRLAKVFVLFHDYKQAFFDTYKYVRTKSIRSSCYLTVLGFSFYAYKNNPNFQSYRDTLLEASNQHSCISDLIRNKKSNAEIKRLMKLYSEERLRIWNFGIFSLIMINPYSEVFDAFEKHCSTIENRWNRVDTWKKRIVDIGFINRWILMEKIMLDFDINDDEFS</sequence>
<dbReference type="GeneID" id="101239883"/>
<dbReference type="InterPro" id="IPR019322">
    <property type="entry name" value="TIMM29"/>
</dbReference>
<evidence type="ECO:0000313" key="1">
    <source>
        <dbReference type="Proteomes" id="UP001652625"/>
    </source>
</evidence>
<dbReference type="RefSeq" id="XP_065666592.1">
    <property type="nucleotide sequence ID" value="XM_065810520.1"/>
</dbReference>
<organism evidence="1 2">
    <name type="scientific">Hydra vulgaris</name>
    <name type="common">Hydra</name>
    <name type="synonym">Hydra attenuata</name>
    <dbReference type="NCBI Taxonomy" id="6087"/>
    <lineage>
        <taxon>Eukaryota</taxon>
        <taxon>Metazoa</taxon>
        <taxon>Cnidaria</taxon>
        <taxon>Hydrozoa</taxon>
        <taxon>Hydroidolina</taxon>
        <taxon>Anthoathecata</taxon>
        <taxon>Aplanulata</taxon>
        <taxon>Hydridae</taxon>
        <taxon>Hydra</taxon>
    </lineage>
</organism>
<dbReference type="PANTHER" id="PTHR21435:SF1">
    <property type="entry name" value="MITOCHONDRIAL IMPORT INNER MEMBRANE TRANSLOCASE SUBUNIT TIM29"/>
    <property type="match status" value="1"/>
</dbReference>
<name>A0ABM4CXC2_HYDVU</name>
<accession>A0ABM4CXC2</accession>
<protein>
    <submittedName>
        <fullName evidence="2">Mitochondrial import inner membrane translocase subunit Tim29</fullName>
    </submittedName>
</protein>
<keyword evidence="1" id="KW-1185">Reference proteome</keyword>